<keyword evidence="3" id="KW-0226">DNA condensation</keyword>
<dbReference type="Gene3D" id="4.10.520.10">
    <property type="entry name" value="IHF-like DNA-binding proteins"/>
    <property type="match status" value="1"/>
</dbReference>
<dbReference type="GO" id="GO:0030527">
    <property type="term" value="F:structural constituent of chromatin"/>
    <property type="evidence" value="ECO:0007669"/>
    <property type="project" value="InterPro"/>
</dbReference>
<comment type="caution">
    <text evidence="7">The sequence shown here is derived from an EMBL/GenBank/DDBJ whole genome shotgun (WGS) entry which is preliminary data.</text>
</comment>
<dbReference type="InterPro" id="IPR010992">
    <property type="entry name" value="IHF-like_DNA-bd_dom_sf"/>
</dbReference>
<proteinExistence type="inferred from homology"/>
<sequence length="90" mass="9679">MNKKQMVDSLAQKSGMTKADAQKALDGVEDIISEQLKNGDQVALPGFGTFTVAERKPRTGRNPQTGAEINIPAARVPKFKPGKKLKEAVS</sequence>
<gene>
    <name evidence="7" type="ORF">Dthio_PD3598</name>
</gene>
<name>D6SJU1_9BACT</name>
<feature type="region of interest" description="Disordered" evidence="6">
    <location>
        <begin position="1"/>
        <end position="21"/>
    </location>
</feature>
<dbReference type="PANTHER" id="PTHR33175">
    <property type="entry name" value="DNA-BINDING PROTEIN HU"/>
    <property type="match status" value="1"/>
</dbReference>
<keyword evidence="8" id="KW-1185">Reference proteome</keyword>
<dbReference type="GO" id="GO:0006351">
    <property type="term" value="P:DNA-templated transcription"/>
    <property type="evidence" value="ECO:0007669"/>
    <property type="project" value="UniProtKB-ARBA"/>
</dbReference>
<dbReference type="SUPFAM" id="SSF47729">
    <property type="entry name" value="IHF-like DNA-binding proteins"/>
    <property type="match status" value="1"/>
</dbReference>
<evidence type="ECO:0000256" key="6">
    <source>
        <dbReference type="SAM" id="MobiDB-lite"/>
    </source>
</evidence>
<comment type="similarity">
    <text evidence="2 5">Belongs to the bacterial histone-like protein family.</text>
</comment>
<dbReference type="CDD" id="cd13831">
    <property type="entry name" value="HU"/>
    <property type="match status" value="1"/>
</dbReference>
<keyword evidence="4 7" id="KW-0238">DNA-binding</keyword>
<evidence type="ECO:0000256" key="5">
    <source>
        <dbReference type="RuleBase" id="RU003939"/>
    </source>
</evidence>
<dbReference type="GO" id="GO:0006270">
    <property type="term" value="P:DNA replication initiation"/>
    <property type="evidence" value="ECO:0007669"/>
    <property type="project" value="UniProtKB-ARBA"/>
</dbReference>
<evidence type="ECO:0000313" key="8">
    <source>
        <dbReference type="Proteomes" id="UP000005496"/>
    </source>
</evidence>
<comment type="function">
    <text evidence="1">Histone-like DNA-binding protein which is capable of wrapping DNA to stabilize it, and thus to prevent its denaturation under extreme environmental conditions.</text>
</comment>
<dbReference type="RefSeq" id="WP_008869269.1">
    <property type="nucleotide sequence ID" value="NZ_ACJN02000001.1"/>
</dbReference>
<dbReference type="GO" id="GO:1990178">
    <property type="term" value="C:HU-DNA complex"/>
    <property type="evidence" value="ECO:0007669"/>
    <property type="project" value="UniProtKB-ARBA"/>
</dbReference>
<dbReference type="InterPro" id="IPR020816">
    <property type="entry name" value="Histone-like_DNA-bd_CS"/>
</dbReference>
<evidence type="ECO:0000256" key="4">
    <source>
        <dbReference type="ARBA" id="ARBA00023125"/>
    </source>
</evidence>
<dbReference type="InterPro" id="IPR000119">
    <property type="entry name" value="Hist_DNA-bd"/>
</dbReference>
<evidence type="ECO:0000256" key="2">
    <source>
        <dbReference type="ARBA" id="ARBA00010529"/>
    </source>
</evidence>
<evidence type="ECO:0000313" key="7">
    <source>
        <dbReference type="EMBL" id="EFI36144.1"/>
    </source>
</evidence>
<dbReference type="PANTHER" id="PTHR33175:SF3">
    <property type="entry name" value="DNA-BINDING PROTEIN HU-BETA"/>
    <property type="match status" value="1"/>
</dbReference>
<dbReference type="Proteomes" id="UP000005496">
    <property type="component" value="Unassembled WGS sequence"/>
</dbReference>
<dbReference type="GO" id="GO:0030261">
    <property type="term" value="P:chromosome condensation"/>
    <property type="evidence" value="ECO:0007669"/>
    <property type="project" value="UniProtKB-KW"/>
</dbReference>
<evidence type="ECO:0000256" key="1">
    <source>
        <dbReference type="ARBA" id="ARBA00003819"/>
    </source>
</evidence>
<dbReference type="OrthoDB" id="9799835at2"/>
<dbReference type="eggNOG" id="COG0776">
    <property type="taxonomic scope" value="Bacteria"/>
</dbReference>
<dbReference type="Pfam" id="PF00216">
    <property type="entry name" value="Bac_DNA_binding"/>
    <property type="match status" value="1"/>
</dbReference>
<dbReference type="GO" id="GO:0003677">
    <property type="term" value="F:DNA binding"/>
    <property type="evidence" value="ECO:0007669"/>
    <property type="project" value="UniProtKB-KW"/>
</dbReference>
<reference evidence="7" key="1">
    <citation type="submission" date="2010-05" db="EMBL/GenBank/DDBJ databases">
        <title>The draft genome of Desulfonatronospira thiodismutans ASO3-1.</title>
        <authorList>
            <consortium name="US DOE Joint Genome Institute (JGI-PGF)"/>
            <person name="Lucas S."/>
            <person name="Copeland A."/>
            <person name="Lapidus A."/>
            <person name="Cheng J.-F."/>
            <person name="Bruce D."/>
            <person name="Goodwin L."/>
            <person name="Pitluck S."/>
            <person name="Chertkov O."/>
            <person name="Brettin T."/>
            <person name="Detter J.C."/>
            <person name="Han C."/>
            <person name="Land M.L."/>
            <person name="Hauser L."/>
            <person name="Kyrpides N."/>
            <person name="Mikhailova N."/>
            <person name="Muyzer G."/>
            <person name="Woyke T."/>
        </authorList>
    </citation>
    <scope>NUCLEOTIDE SEQUENCE [LARGE SCALE GENOMIC DNA]</scope>
    <source>
        <strain evidence="7">ASO3-1</strain>
    </source>
</reference>
<accession>D6SJU1</accession>
<dbReference type="GO" id="GO:1990103">
    <property type="term" value="C:DnaA-HU complex"/>
    <property type="evidence" value="ECO:0007669"/>
    <property type="project" value="UniProtKB-ARBA"/>
</dbReference>
<dbReference type="PRINTS" id="PR01727">
    <property type="entry name" value="DNABINDINGHU"/>
</dbReference>
<protein>
    <submittedName>
        <fullName evidence="7">Histone family protein DNA-binding protein</fullName>
    </submittedName>
</protein>
<dbReference type="AlphaFoldDB" id="D6SJU1"/>
<dbReference type="GO" id="GO:0005829">
    <property type="term" value="C:cytosol"/>
    <property type="evidence" value="ECO:0007669"/>
    <property type="project" value="UniProtKB-ARBA"/>
</dbReference>
<organism evidence="7 8">
    <name type="scientific">Desulfonatronospira thiodismutans ASO3-1</name>
    <dbReference type="NCBI Taxonomy" id="555779"/>
    <lineage>
        <taxon>Bacteria</taxon>
        <taxon>Pseudomonadati</taxon>
        <taxon>Thermodesulfobacteriota</taxon>
        <taxon>Desulfovibrionia</taxon>
        <taxon>Desulfovibrionales</taxon>
        <taxon>Desulfonatronovibrionaceae</taxon>
        <taxon>Desulfonatronospira</taxon>
    </lineage>
</organism>
<dbReference type="FunFam" id="4.10.520.10:FF:000001">
    <property type="entry name" value="DNA-binding protein HU"/>
    <property type="match status" value="1"/>
</dbReference>
<evidence type="ECO:0000256" key="3">
    <source>
        <dbReference type="ARBA" id="ARBA00023067"/>
    </source>
</evidence>
<dbReference type="SMART" id="SM00411">
    <property type="entry name" value="BHL"/>
    <property type="match status" value="1"/>
</dbReference>
<dbReference type="GO" id="GO:0042802">
    <property type="term" value="F:identical protein binding"/>
    <property type="evidence" value="ECO:0007669"/>
    <property type="project" value="UniProtKB-ARBA"/>
</dbReference>
<dbReference type="EMBL" id="ACJN02000001">
    <property type="protein sequence ID" value="EFI36144.1"/>
    <property type="molecule type" value="Genomic_DNA"/>
</dbReference>
<dbReference type="PROSITE" id="PS00045">
    <property type="entry name" value="HISTONE_LIKE"/>
    <property type="match status" value="1"/>
</dbReference>